<keyword evidence="1" id="KW-0812">Transmembrane</keyword>
<dbReference type="PROSITE" id="PS51257">
    <property type="entry name" value="PROKAR_LIPOPROTEIN"/>
    <property type="match status" value="1"/>
</dbReference>
<dbReference type="RefSeq" id="WP_160632853.1">
    <property type="nucleotide sequence ID" value="NZ_WWNE01000006.1"/>
</dbReference>
<dbReference type="SUPFAM" id="SSF69593">
    <property type="entry name" value="Glycerol-3-phosphate (1)-acyltransferase"/>
    <property type="match status" value="1"/>
</dbReference>
<dbReference type="Proteomes" id="UP000470771">
    <property type="component" value="Unassembled WGS sequence"/>
</dbReference>
<dbReference type="PANTHER" id="PTHR31605:SF0">
    <property type="entry name" value="GLYCEROL-3-PHOSPHATE O-ACYLTRANSFERASE 1"/>
    <property type="match status" value="1"/>
</dbReference>
<keyword evidence="4" id="KW-1185">Reference proteome</keyword>
<feature type="domain" description="Phospholipid/glycerol acyltransferase" evidence="2">
    <location>
        <begin position="26"/>
        <end position="154"/>
    </location>
</feature>
<dbReference type="GO" id="GO:0016287">
    <property type="term" value="F:glycerone-phosphate O-acyltransferase activity"/>
    <property type="evidence" value="ECO:0007669"/>
    <property type="project" value="TreeGrafter"/>
</dbReference>
<dbReference type="InterPro" id="IPR002123">
    <property type="entry name" value="Plipid/glycerol_acylTrfase"/>
</dbReference>
<proteinExistence type="predicted"/>
<dbReference type="Pfam" id="PF01553">
    <property type="entry name" value="Acyltransferase"/>
    <property type="match status" value="1"/>
</dbReference>
<dbReference type="InterPro" id="IPR052744">
    <property type="entry name" value="GPAT/DAPAT"/>
</dbReference>
<keyword evidence="1" id="KW-1133">Transmembrane helix</keyword>
<keyword evidence="1" id="KW-0472">Membrane</keyword>
<evidence type="ECO:0000256" key="1">
    <source>
        <dbReference type="SAM" id="Phobius"/>
    </source>
</evidence>
<protein>
    <recommendedName>
        <fullName evidence="2">Phospholipid/glycerol acyltransferase domain-containing protein</fullName>
    </recommendedName>
</protein>
<dbReference type="SMART" id="SM00563">
    <property type="entry name" value="PlsC"/>
    <property type="match status" value="1"/>
</dbReference>
<dbReference type="PANTHER" id="PTHR31605">
    <property type="entry name" value="GLYCEROL-3-PHOSPHATE O-ACYLTRANSFERASE 1"/>
    <property type="match status" value="1"/>
</dbReference>
<evidence type="ECO:0000313" key="3">
    <source>
        <dbReference type="EMBL" id="NBG65896.1"/>
    </source>
</evidence>
<dbReference type="AlphaFoldDB" id="A0A6N9NGV5"/>
<accession>A0A6N9NGV5</accession>
<feature type="transmembrane region" description="Helical" evidence="1">
    <location>
        <begin position="274"/>
        <end position="301"/>
    </location>
</feature>
<reference evidence="3 4" key="1">
    <citation type="submission" date="2019-12" db="EMBL/GenBank/DDBJ databases">
        <authorList>
            <person name="Zhao J."/>
        </authorList>
    </citation>
    <scope>NUCLEOTIDE SEQUENCE [LARGE SCALE GENOMIC DNA]</scope>
    <source>
        <strain evidence="3 4">S-15</strain>
    </source>
</reference>
<dbReference type="GO" id="GO:0008654">
    <property type="term" value="P:phospholipid biosynthetic process"/>
    <property type="evidence" value="ECO:0007669"/>
    <property type="project" value="TreeGrafter"/>
</dbReference>
<evidence type="ECO:0000313" key="4">
    <source>
        <dbReference type="Proteomes" id="UP000470771"/>
    </source>
</evidence>
<feature type="transmembrane region" description="Helical" evidence="1">
    <location>
        <begin position="313"/>
        <end position="331"/>
    </location>
</feature>
<evidence type="ECO:0000259" key="2">
    <source>
        <dbReference type="SMART" id="SM00563"/>
    </source>
</evidence>
<sequence>MRFSLFVFYKRIIRNGFENIPNNQPSIFACTHPNSFLDAIIIGAYSPRKLYFLARSDVFNTPFKMWLLSKMNLIPIYRLQEGSENLHKNEDTFAKCFEIMKKGGSILIFSEGISITDKIVRPLKKGTARIAFGAESYNNFSLDLQIIPMSLNYTYPSKFRTEVIIGVQPPIALKNYKAIYEASQVKAIRQFNSELFEGIKAASIIVEPDKEKIYEIIAPLFRTQLVDQSKRLEEEQNWSELADLEKTIQIAKSYKYSKNEEISEAAIEYGQPNLLFLGLIQLLYGLTYVVGFLPNAIPFVIAQKVTDKKVRLIEFYASVRLCLSVILYLVYLPLVSYLLGSLLNLNLIMVSGLLILTGLGYVIVRDHYRLIKQATLFYSSEKLDKVIDLRNQLLAIRNKVI</sequence>
<organism evidence="3 4">
    <name type="scientific">Acidiluteibacter ferrifornacis</name>
    <dbReference type="NCBI Taxonomy" id="2692424"/>
    <lineage>
        <taxon>Bacteria</taxon>
        <taxon>Pseudomonadati</taxon>
        <taxon>Bacteroidota</taxon>
        <taxon>Flavobacteriia</taxon>
        <taxon>Flavobacteriales</taxon>
        <taxon>Cryomorphaceae</taxon>
        <taxon>Acidiluteibacter</taxon>
    </lineage>
</organism>
<gene>
    <name evidence="3" type="ORF">GQN54_07175</name>
</gene>
<dbReference type="GO" id="GO:0004366">
    <property type="term" value="F:glycerol-3-phosphate O-acyltransferase activity"/>
    <property type="evidence" value="ECO:0007669"/>
    <property type="project" value="TreeGrafter"/>
</dbReference>
<comment type="caution">
    <text evidence="3">The sequence shown here is derived from an EMBL/GenBank/DDBJ whole genome shotgun (WGS) entry which is preliminary data.</text>
</comment>
<dbReference type="EMBL" id="WWNE01000006">
    <property type="protein sequence ID" value="NBG65896.1"/>
    <property type="molecule type" value="Genomic_DNA"/>
</dbReference>
<name>A0A6N9NGV5_9FLAO</name>
<feature type="transmembrane region" description="Helical" evidence="1">
    <location>
        <begin position="343"/>
        <end position="364"/>
    </location>
</feature>